<dbReference type="AlphaFoldDB" id="A0A7S6TCG7"/>
<keyword evidence="1" id="KW-0934">Plastid</keyword>
<sequence length="362" mass="42460">MLPNFSQGNFFNLKLDFNNFTDLHEKIKFLLANPKVKEKRRRNLANFIFNCTLQQSTYFDFFSQDSIKSLVLAKKITQILKERKVSEETLFLSLCLNSETSIYSLIKKNNIDNALIIKGFLGQEKYKEYPQTLKKNIEQKIVKMLSSFFLKDAIAKQSLKSFFNEPITSLSRIFLMKRSIKKKKSKLVSKYFAKLLSISKSLKQITFSSGSFLFFEQAMKLANEKYKTPIITTDILTLLLLESSKVQSVTNRIARMPSLLKEMKYILIRSLYDNELAIKDENDRNLYYFCYLLKIGSSEQFFHKVIQKEDLILTGNLSLKAFSIRDFLVKKLIRIKFLKLIENEVIKSVFVNSLLRIYKYHI</sequence>
<name>A0A7S6TCG7_9STRA</name>
<proteinExistence type="predicted"/>
<accession>A0A7S6TCG7</accession>
<dbReference type="EMBL" id="MN935478">
    <property type="protein sequence ID" value="QOU10640.1"/>
    <property type="molecule type" value="Genomic_DNA"/>
</dbReference>
<geneLocation type="plastid" evidence="1"/>
<organism evidence="1">
    <name type="scientific">Poteriospumella lacustris</name>
    <dbReference type="NCBI Taxonomy" id="1117027"/>
    <lineage>
        <taxon>Eukaryota</taxon>
        <taxon>Sar</taxon>
        <taxon>Stramenopiles</taxon>
        <taxon>Ochrophyta</taxon>
        <taxon>Chrysophyceae</taxon>
        <taxon>Chromulinales</taxon>
        <taxon>Dinobryaceae</taxon>
        <taxon>Poteriospumella</taxon>
    </lineage>
</organism>
<reference evidence="1" key="1">
    <citation type="journal article" date="2020" name="Front. Plant Sci.">
        <title>Comparative Plastid Genomics of Non-Photosynthetic Chrysophytes: Genome Reduction and Compaction.</title>
        <authorList>
            <person name="Kim J.I."/>
            <person name="Jeong M."/>
            <person name="Archibald J.M."/>
            <person name="Shin W."/>
        </authorList>
    </citation>
    <scope>NUCLEOTIDE SEQUENCE</scope>
    <source>
        <strain evidence="1">Yongseonkyo072317C3</strain>
    </source>
</reference>
<evidence type="ECO:0000313" key="1">
    <source>
        <dbReference type="EMBL" id="QOU10640.1"/>
    </source>
</evidence>
<gene>
    <name evidence="1" type="primary">clpN</name>
    <name evidence="1" type="ORF">PoterioPt_p005</name>
</gene>
<protein>
    <submittedName>
        <fullName evidence="1">ClpN</fullName>
    </submittedName>
</protein>